<accession>I0BS24</accession>
<dbReference type="AlphaFoldDB" id="I0BS24"/>
<sequence length="104" mass="11237">MRSIVLKDLRFGSYLKLMCLNGLALGIVFGVLMLLLSLAGYDATTRIGSTRVQGLSAGLISLVVFPLSSVVSAFFFSLLSYLPFKLLMNGFKGIEIEGQVERAA</sequence>
<dbReference type="HOGENOM" id="CLU_2480420_0_0_9"/>
<evidence type="ECO:0008006" key="4">
    <source>
        <dbReference type="Google" id="ProtNLM"/>
    </source>
</evidence>
<evidence type="ECO:0000313" key="2">
    <source>
        <dbReference type="EMBL" id="AFH65171.1"/>
    </source>
</evidence>
<proteinExistence type="predicted"/>
<reference evidence="2 3" key="1">
    <citation type="submission" date="2013-06" db="EMBL/GenBank/DDBJ databases">
        <title>Complete genome sequence of Paenibacillus mucilaginosus K02.</title>
        <authorList>
            <person name="Xiao B."/>
            <person name="Sun L."/>
            <person name="Xiao L."/>
            <person name="Lian B."/>
        </authorList>
    </citation>
    <scope>NUCLEOTIDE SEQUENCE [LARGE SCALE GENOMIC DNA]</scope>
    <source>
        <strain evidence="2 3">K02</strain>
    </source>
</reference>
<protein>
    <recommendedName>
        <fullName evidence="4">ABC3 transporter permease protein domain-containing protein</fullName>
    </recommendedName>
</protein>
<organism evidence="2 3">
    <name type="scientific">Paenibacillus mucilaginosus K02</name>
    <dbReference type="NCBI Taxonomy" id="997761"/>
    <lineage>
        <taxon>Bacteria</taxon>
        <taxon>Bacillati</taxon>
        <taxon>Bacillota</taxon>
        <taxon>Bacilli</taxon>
        <taxon>Bacillales</taxon>
        <taxon>Paenibacillaceae</taxon>
        <taxon>Paenibacillus</taxon>
    </lineage>
</organism>
<keyword evidence="1" id="KW-0812">Transmembrane</keyword>
<dbReference type="Proteomes" id="UP000007392">
    <property type="component" value="Chromosome"/>
</dbReference>
<feature type="transmembrane region" description="Helical" evidence="1">
    <location>
        <begin position="59"/>
        <end position="82"/>
    </location>
</feature>
<gene>
    <name evidence="2" type="ORF">B2K_31435</name>
</gene>
<name>I0BS24_9BACL</name>
<dbReference type="PATRIC" id="fig|997761.3.peg.6304"/>
<dbReference type="EMBL" id="CP003422">
    <property type="protein sequence ID" value="AFH65171.1"/>
    <property type="molecule type" value="Genomic_DNA"/>
</dbReference>
<dbReference type="RefSeq" id="WP_014652580.1">
    <property type="nucleotide sequence ID" value="NC_017672.3"/>
</dbReference>
<dbReference type="KEGG" id="pmw:B2K_31435"/>
<keyword evidence="1" id="KW-0472">Membrane</keyword>
<evidence type="ECO:0000313" key="3">
    <source>
        <dbReference type="Proteomes" id="UP000007392"/>
    </source>
</evidence>
<feature type="transmembrane region" description="Helical" evidence="1">
    <location>
        <begin position="20"/>
        <end position="39"/>
    </location>
</feature>
<keyword evidence="1" id="KW-1133">Transmembrane helix</keyword>
<evidence type="ECO:0000256" key="1">
    <source>
        <dbReference type="SAM" id="Phobius"/>
    </source>
</evidence>